<dbReference type="Gene3D" id="2.60.40.3210">
    <property type="entry name" value="Zona pellucida, ZP-N domain"/>
    <property type="match status" value="1"/>
</dbReference>
<evidence type="ECO:0000313" key="6">
    <source>
        <dbReference type="RefSeq" id="XP_028260825.1"/>
    </source>
</evidence>
<evidence type="ECO:0000256" key="2">
    <source>
        <dbReference type="ARBA" id="ARBA00023157"/>
    </source>
</evidence>
<dbReference type="PANTHER" id="PTHR14002">
    <property type="entry name" value="ENDOGLIN/TGF-BETA RECEPTOR TYPE III"/>
    <property type="match status" value="1"/>
</dbReference>
<keyword evidence="1 3" id="KW-0732">Signal</keyword>
<feature type="domain" description="ZP" evidence="4">
    <location>
        <begin position="530"/>
        <end position="782"/>
    </location>
</feature>
<organism evidence="5 6">
    <name type="scientific">Parambassis ranga</name>
    <name type="common">Indian glassy fish</name>
    <dbReference type="NCBI Taxonomy" id="210632"/>
    <lineage>
        <taxon>Eukaryota</taxon>
        <taxon>Metazoa</taxon>
        <taxon>Chordata</taxon>
        <taxon>Craniata</taxon>
        <taxon>Vertebrata</taxon>
        <taxon>Euteleostomi</taxon>
        <taxon>Actinopterygii</taxon>
        <taxon>Neopterygii</taxon>
        <taxon>Teleostei</taxon>
        <taxon>Neoteleostei</taxon>
        <taxon>Acanthomorphata</taxon>
        <taxon>Ovalentaria</taxon>
        <taxon>Ambassidae</taxon>
        <taxon>Parambassis</taxon>
    </lineage>
</organism>
<reference evidence="6" key="1">
    <citation type="submission" date="2025-08" db="UniProtKB">
        <authorList>
            <consortium name="RefSeq"/>
        </authorList>
    </citation>
    <scope>IDENTIFICATION</scope>
</reference>
<feature type="chain" id="PRO_5028055679" evidence="3">
    <location>
        <begin position="18"/>
        <end position="799"/>
    </location>
</feature>
<dbReference type="OrthoDB" id="9987373at2759"/>
<dbReference type="PROSITE" id="PS51034">
    <property type="entry name" value="ZP_2"/>
    <property type="match status" value="1"/>
</dbReference>
<dbReference type="InParanoid" id="A0A6P7HYR7"/>
<evidence type="ECO:0000259" key="4">
    <source>
        <dbReference type="PROSITE" id="PS51034"/>
    </source>
</evidence>
<keyword evidence="2" id="KW-1015">Disulfide bond</keyword>
<proteinExistence type="predicted"/>
<evidence type="ECO:0000256" key="3">
    <source>
        <dbReference type="SAM" id="SignalP"/>
    </source>
</evidence>
<evidence type="ECO:0000256" key="1">
    <source>
        <dbReference type="ARBA" id="ARBA00022729"/>
    </source>
</evidence>
<name>A0A6P7HYR7_9TELE</name>
<dbReference type="SMART" id="SM00832">
    <property type="entry name" value="C8"/>
    <property type="match status" value="1"/>
</dbReference>
<dbReference type="PANTHER" id="PTHR14002:SF50">
    <property type="entry name" value="ALPHA-TECTORIN-LIKE-RELATED"/>
    <property type="match status" value="1"/>
</dbReference>
<dbReference type="RefSeq" id="XP_028260825.1">
    <property type="nucleotide sequence ID" value="XM_028405024.1"/>
</dbReference>
<feature type="signal peptide" evidence="3">
    <location>
        <begin position="1"/>
        <end position="17"/>
    </location>
</feature>
<keyword evidence="5" id="KW-1185">Reference proteome</keyword>
<dbReference type="InterPro" id="IPR014853">
    <property type="entry name" value="VWF/SSPO/ZAN-like_Cys-rich_dom"/>
</dbReference>
<accession>A0A6P7HYR7</accession>
<dbReference type="InterPro" id="IPR001507">
    <property type="entry name" value="ZP_dom"/>
</dbReference>
<dbReference type="Gene3D" id="2.60.40.4100">
    <property type="entry name" value="Zona pellucida, ZP-C domain"/>
    <property type="match status" value="1"/>
</dbReference>
<sequence>MLRPLLYLSALGLLAGAAPVSFTGPTEVNISSCPITYYGQTYDRVYVNFTSDKTVICFTGFYNPGSGGDCVLINTPAMTSGEFEIFDRWDALEADVHKKVPAIKTTMKCYMDSYVQGNGNSNVVNDNTVFRSNNNTLSLLNMLNSLLSALWFQHLFFVVQDLQAQVNGATVGTLAVNSTNSNVFLDASGCRQSGVLYGYNQSMSHPETCTSVVCGQTAVLQTSTCGPLERCLGNNICGFDSVCTVTGPAVIDFHGQVNSVEDRCAYSLVSLTNLTVLATFRERRRKDVSFVDSVTLRLDGSDFRLEQGGRVLLNGSVLTLNSSAQLVHGVELSKDQTGVTAKVSLSDVTTSVFFDGSTAQIHVEGPAAPPLQGLCRNSSSSLSGLRLSDYSSTSCETQYNDTADSSINCTMATERCELLKGAPFSACNDDVDPEPYITACTDTLCTYPAVDGLNCQFLEAYARACSLYSNASLEGWRSKASCSPEAFCQDRTCIDHEFCGDKTVGGTGCLCRALFASKYRGTDSLGDPTVCRENSASLTLVGCLLEEKDVDYSVLHLNDQNCRGQVDQLTHMVTFSFNSSNCGTVVTANNSQVTYKNTIRADNSSSDIITRQDQFYIDFSCVQTQPDIKFVSFRIKDSSVVQHLVSGPWNYTLTMKSYTDPGLTQAVDSNTEVMLNQKIWVELETNGLDGDVVAVVTDSCWATDQPSSNGSPRYDLIIGGCANAADRTVQVERNGAGTSNHFSFNMFQFSESSTDIYLHCKLQLCVRKNSCTPTCGARRRRSSRSTSEAEAFISMGWTG</sequence>
<protein>
    <submittedName>
        <fullName evidence="6">Alpha-tectorin-like</fullName>
    </submittedName>
</protein>
<dbReference type="Pfam" id="PF08742">
    <property type="entry name" value="C8"/>
    <property type="match status" value="1"/>
</dbReference>
<dbReference type="InterPro" id="IPR042235">
    <property type="entry name" value="ZP-C_dom"/>
</dbReference>
<dbReference type="Pfam" id="PF00100">
    <property type="entry name" value="Zona_pellucida"/>
    <property type="match status" value="1"/>
</dbReference>
<dbReference type="SMART" id="SM00241">
    <property type="entry name" value="ZP"/>
    <property type="match status" value="1"/>
</dbReference>
<dbReference type="InterPro" id="IPR055355">
    <property type="entry name" value="ZP-C"/>
</dbReference>
<evidence type="ECO:0000313" key="5">
    <source>
        <dbReference type="Proteomes" id="UP000515145"/>
    </source>
</evidence>
<dbReference type="Proteomes" id="UP000515145">
    <property type="component" value="Chromosome 5"/>
</dbReference>
<gene>
    <name evidence="6" type="primary">LOC114435367</name>
</gene>
<dbReference type="AlphaFoldDB" id="A0A6P7HYR7"/>
<dbReference type="GeneID" id="114435367"/>